<dbReference type="Proteomes" id="UP000580856">
    <property type="component" value="Unassembled WGS sequence"/>
</dbReference>
<evidence type="ECO:0000256" key="6">
    <source>
        <dbReference type="HAMAP-Rule" id="MF_00337"/>
    </source>
</evidence>
<evidence type="ECO:0000313" key="9">
    <source>
        <dbReference type="Proteomes" id="UP000580856"/>
    </source>
</evidence>
<dbReference type="EC" id="3.1.11.6" evidence="6"/>
<dbReference type="NCBIfam" id="TIGR01280">
    <property type="entry name" value="xseB"/>
    <property type="match status" value="1"/>
</dbReference>
<comment type="caution">
    <text evidence="8">The sequence shown here is derived from an EMBL/GenBank/DDBJ whole genome shotgun (WGS) entry which is preliminary data.</text>
</comment>
<gene>
    <name evidence="6" type="primary">xseB</name>
    <name evidence="8" type="ORF">GGQ74_003083</name>
</gene>
<dbReference type="AlphaFoldDB" id="A0A846QMQ3"/>
<dbReference type="PANTHER" id="PTHR34137:SF1">
    <property type="entry name" value="EXODEOXYRIBONUCLEASE 7 SMALL SUBUNIT"/>
    <property type="match status" value="1"/>
</dbReference>
<reference evidence="8 9" key="1">
    <citation type="submission" date="2020-03" db="EMBL/GenBank/DDBJ databases">
        <title>Genomic Encyclopedia of Type Strains, Phase IV (KMG-IV): sequencing the most valuable type-strain genomes for metagenomic binning, comparative biology and taxonomic classification.</title>
        <authorList>
            <person name="Goeker M."/>
        </authorList>
    </citation>
    <scope>NUCLEOTIDE SEQUENCE [LARGE SCALE GENOMIC DNA]</scope>
    <source>
        <strain evidence="8 9">DSM 24233</strain>
    </source>
</reference>
<comment type="subcellular location">
    <subcellularLocation>
        <location evidence="6">Cytoplasm</location>
    </subcellularLocation>
</comment>
<evidence type="ECO:0000313" key="8">
    <source>
        <dbReference type="EMBL" id="NJB69381.1"/>
    </source>
</evidence>
<dbReference type="GO" id="GO:0006308">
    <property type="term" value="P:DNA catabolic process"/>
    <property type="evidence" value="ECO:0007669"/>
    <property type="project" value="UniProtKB-UniRule"/>
</dbReference>
<name>A0A846QMQ3_9BACT</name>
<keyword evidence="5 6" id="KW-0269">Exonuclease</keyword>
<dbReference type="HAMAP" id="MF_00337">
    <property type="entry name" value="Exonuc_7_S"/>
    <property type="match status" value="1"/>
</dbReference>
<keyword evidence="2 6" id="KW-0963">Cytoplasm</keyword>
<dbReference type="RefSeq" id="WP_167942471.1">
    <property type="nucleotide sequence ID" value="NZ_JAATJA010000005.1"/>
</dbReference>
<keyword evidence="3 6" id="KW-0540">Nuclease</keyword>
<proteinExistence type="inferred from homology"/>
<dbReference type="InterPro" id="IPR003761">
    <property type="entry name" value="Exonuc_VII_S"/>
</dbReference>
<organism evidence="8 9">
    <name type="scientific">Desulfobaculum xiamenense</name>
    <dbReference type="NCBI Taxonomy" id="995050"/>
    <lineage>
        <taxon>Bacteria</taxon>
        <taxon>Pseudomonadati</taxon>
        <taxon>Thermodesulfobacteriota</taxon>
        <taxon>Desulfovibrionia</taxon>
        <taxon>Desulfovibrionales</taxon>
        <taxon>Desulfovibrionaceae</taxon>
        <taxon>Desulfobaculum</taxon>
    </lineage>
</organism>
<protein>
    <recommendedName>
        <fullName evidence="6">Exodeoxyribonuclease 7 small subunit</fullName>
        <ecNumber evidence="6">3.1.11.6</ecNumber>
    </recommendedName>
    <alternativeName>
        <fullName evidence="6">Exodeoxyribonuclease VII small subunit</fullName>
        <shortName evidence="6">Exonuclease VII small subunit</shortName>
    </alternativeName>
</protein>
<comment type="catalytic activity">
    <reaction evidence="6">
        <text>Exonucleolytic cleavage in either 5'- to 3'- or 3'- to 5'-direction to yield nucleoside 5'-phosphates.</text>
        <dbReference type="EC" id="3.1.11.6"/>
    </reaction>
</comment>
<dbReference type="SUPFAM" id="SSF116842">
    <property type="entry name" value="XseB-like"/>
    <property type="match status" value="1"/>
</dbReference>
<evidence type="ECO:0000256" key="4">
    <source>
        <dbReference type="ARBA" id="ARBA00022801"/>
    </source>
</evidence>
<dbReference type="PIRSF" id="PIRSF006488">
    <property type="entry name" value="Exonuc_VII_S"/>
    <property type="match status" value="1"/>
</dbReference>
<dbReference type="EMBL" id="JAATJA010000005">
    <property type="protein sequence ID" value="NJB69381.1"/>
    <property type="molecule type" value="Genomic_DNA"/>
</dbReference>
<dbReference type="GO" id="GO:0009318">
    <property type="term" value="C:exodeoxyribonuclease VII complex"/>
    <property type="evidence" value="ECO:0007669"/>
    <property type="project" value="UniProtKB-UniRule"/>
</dbReference>
<keyword evidence="9" id="KW-1185">Reference proteome</keyword>
<keyword evidence="7" id="KW-0175">Coiled coil</keyword>
<evidence type="ECO:0000256" key="7">
    <source>
        <dbReference type="SAM" id="Coils"/>
    </source>
</evidence>
<keyword evidence="4 6" id="KW-0378">Hydrolase</keyword>
<accession>A0A846QMQ3</accession>
<comment type="similarity">
    <text evidence="1 6">Belongs to the XseB family.</text>
</comment>
<dbReference type="Gene3D" id="1.10.287.1040">
    <property type="entry name" value="Exonuclease VII, small subunit"/>
    <property type="match status" value="1"/>
</dbReference>
<dbReference type="GO" id="GO:0008855">
    <property type="term" value="F:exodeoxyribonuclease VII activity"/>
    <property type="evidence" value="ECO:0007669"/>
    <property type="project" value="UniProtKB-UniRule"/>
</dbReference>
<sequence length="77" mass="8732">MAKRKDDFEAQLLRLQQIVQELEGGEQPLERGVALFREGVELAKACRKRLEEARNEVSLLTADGLKEFQTEDDDDAA</sequence>
<dbReference type="InterPro" id="IPR037004">
    <property type="entry name" value="Exonuc_VII_ssu_sf"/>
</dbReference>
<evidence type="ECO:0000256" key="5">
    <source>
        <dbReference type="ARBA" id="ARBA00022839"/>
    </source>
</evidence>
<evidence type="ECO:0000256" key="2">
    <source>
        <dbReference type="ARBA" id="ARBA00022490"/>
    </source>
</evidence>
<comment type="function">
    <text evidence="6">Bidirectionally degrades single-stranded DNA into large acid-insoluble oligonucleotides, which are then degraded further into small acid-soluble oligonucleotides.</text>
</comment>
<feature type="coiled-coil region" evidence="7">
    <location>
        <begin position="5"/>
        <end position="63"/>
    </location>
</feature>
<dbReference type="GO" id="GO:0005829">
    <property type="term" value="C:cytosol"/>
    <property type="evidence" value="ECO:0007669"/>
    <property type="project" value="TreeGrafter"/>
</dbReference>
<evidence type="ECO:0000256" key="1">
    <source>
        <dbReference type="ARBA" id="ARBA00009998"/>
    </source>
</evidence>
<evidence type="ECO:0000256" key="3">
    <source>
        <dbReference type="ARBA" id="ARBA00022722"/>
    </source>
</evidence>
<comment type="subunit">
    <text evidence="6">Heterooligomer composed of large and small subunits.</text>
</comment>
<dbReference type="Pfam" id="PF02609">
    <property type="entry name" value="Exonuc_VII_S"/>
    <property type="match status" value="1"/>
</dbReference>
<dbReference type="PANTHER" id="PTHR34137">
    <property type="entry name" value="EXODEOXYRIBONUCLEASE 7 SMALL SUBUNIT"/>
    <property type="match status" value="1"/>
</dbReference>